<proteinExistence type="predicted"/>
<dbReference type="GO" id="GO:0005524">
    <property type="term" value="F:ATP binding"/>
    <property type="evidence" value="ECO:0007669"/>
    <property type="project" value="UniProtKB-KW"/>
</dbReference>
<dbReference type="SUPFAM" id="SSF55781">
    <property type="entry name" value="GAF domain-like"/>
    <property type="match status" value="1"/>
</dbReference>
<dbReference type="RefSeq" id="WP_224122069.1">
    <property type="nucleotide sequence ID" value="NZ_JAIQZJ010000002.1"/>
</dbReference>
<evidence type="ECO:0000313" key="4">
    <source>
        <dbReference type="Proteomes" id="UP000780875"/>
    </source>
</evidence>
<keyword evidence="3" id="KW-0067">ATP-binding</keyword>
<organism evidence="3 4">
    <name type="scientific">Nocardioides mangrovi</name>
    <dbReference type="NCBI Taxonomy" id="2874580"/>
    <lineage>
        <taxon>Bacteria</taxon>
        <taxon>Bacillati</taxon>
        <taxon>Actinomycetota</taxon>
        <taxon>Actinomycetes</taxon>
        <taxon>Propionibacteriales</taxon>
        <taxon>Nocardioidaceae</taxon>
        <taxon>Nocardioides</taxon>
    </lineage>
</organism>
<keyword evidence="1" id="KW-0808">Transferase</keyword>
<dbReference type="Gene3D" id="3.30.450.40">
    <property type="match status" value="1"/>
</dbReference>
<dbReference type="CDD" id="cd16936">
    <property type="entry name" value="HATPase_RsbW-like"/>
    <property type="match status" value="1"/>
</dbReference>
<dbReference type="InterPro" id="IPR029016">
    <property type="entry name" value="GAF-like_dom_sf"/>
</dbReference>
<dbReference type="EMBL" id="JAIQZJ010000002">
    <property type="protein sequence ID" value="MBZ5737693.1"/>
    <property type="molecule type" value="Genomic_DNA"/>
</dbReference>
<keyword evidence="1" id="KW-0723">Serine/threonine-protein kinase</keyword>
<dbReference type="Gene3D" id="3.30.565.10">
    <property type="entry name" value="Histidine kinase-like ATPase, C-terminal domain"/>
    <property type="match status" value="1"/>
</dbReference>
<feature type="domain" description="Histidine kinase/HSP90-like ATPase" evidence="2">
    <location>
        <begin position="192"/>
        <end position="308"/>
    </location>
</feature>
<dbReference type="Proteomes" id="UP000780875">
    <property type="component" value="Unassembled WGS sequence"/>
</dbReference>
<evidence type="ECO:0000313" key="3">
    <source>
        <dbReference type="EMBL" id="MBZ5737693.1"/>
    </source>
</evidence>
<dbReference type="PANTHER" id="PTHR35526">
    <property type="entry name" value="ANTI-SIGMA-F FACTOR RSBW-RELATED"/>
    <property type="match status" value="1"/>
</dbReference>
<keyword evidence="3" id="KW-0547">Nucleotide-binding</keyword>
<dbReference type="SUPFAM" id="SSF55874">
    <property type="entry name" value="ATPase domain of HSP90 chaperone/DNA topoisomerase II/histidine kinase"/>
    <property type="match status" value="1"/>
</dbReference>
<keyword evidence="1" id="KW-0418">Kinase</keyword>
<dbReference type="Pfam" id="PF13581">
    <property type="entry name" value="HATPase_c_2"/>
    <property type="match status" value="1"/>
</dbReference>
<sequence length="322" mass="33785">MGWSGDGSVPVAFTDATDVDAVARLLLRSLMEQSSVRRAGIALTEGGGRRLRFLVTDTLDVEAATWCHIDAYDDVPLTDVVRFGEPVVGDVGSFADRYTKLLAEQTAEGSRALAAVPLPDTPSPLGGLVVFYDSPQEFGPDQLIGLEDVGRATADAVRRVRAQAGRGPAEAAAEVPGITGRASRSATLILAGDPRAAGAARHFLRDQLEQWSVSGDPADSAELCLSELVTNAVIHAGTSSELTVTLEGDELTVAVRDLGGSSRPGDAESTVHLVEDEDPLRVFGRGLVLVDALADRWGSEADATGTTSWFVMELGDLETAAS</sequence>
<reference evidence="3 4" key="1">
    <citation type="submission" date="2021-09" db="EMBL/GenBank/DDBJ databases">
        <title>Whole genome sequence of Nocardioides sp. GBK3QG-3.</title>
        <authorList>
            <person name="Tuo L."/>
        </authorList>
    </citation>
    <scope>NUCLEOTIDE SEQUENCE [LARGE SCALE GENOMIC DNA]</scope>
    <source>
        <strain evidence="3 4">GBK3QG-3</strain>
    </source>
</reference>
<comment type="caution">
    <text evidence="3">The sequence shown here is derived from an EMBL/GenBank/DDBJ whole genome shotgun (WGS) entry which is preliminary data.</text>
</comment>
<evidence type="ECO:0000256" key="1">
    <source>
        <dbReference type="ARBA" id="ARBA00022527"/>
    </source>
</evidence>
<gene>
    <name evidence="3" type="ORF">K8U61_05925</name>
</gene>
<evidence type="ECO:0000259" key="2">
    <source>
        <dbReference type="Pfam" id="PF13581"/>
    </source>
</evidence>
<dbReference type="PANTHER" id="PTHR35526:SF3">
    <property type="entry name" value="ANTI-SIGMA-F FACTOR RSBW"/>
    <property type="match status" value="1"/>
</dbReference>
<dbReference type="InterPro" id="IPR003594">
    <property type="entry name" value="HATPase_dom"/>
</dbReference>
<protein>
    <submittedName>
        <fullName evidence="3">ATP-binding protein</fullName>
    </submittedName>
</protein>
<keyword evidence="4" id="KW-1185">Reference proteome</keyword>
<dbReference type="InterPro" id="IPR036890">
    <property type="entry name" value="HATPase_C_sf"/>
</dbReference>
<accession>A0ABS7U9N2</accession>
<dbReference type="InterPro" id="IPR050267">
    <property type="entry name" value="Anti-sigma-factor_SerPK"/>
</dbReference>
<name>A0ABS7U9N2_9ACTN</name>